<dbReference type="GO" id="GO:0016787">
    <property type="term" value="F:hydrolase activity"/>
    <property type="evidence" value="ECO:0007669"/>
    <property type="project" value="UniProtKB-KW"/>
</dbReference>
<dbReference type="AlphaFoldDB" id="A0A837R450"/>
<protein>
    <recommendedName>
        <fullName evidence="3">Nudix hydrolase domain-containing protein</fullName>
    </recommendedName>
</protein>
<dbReference type="CDD" id="cd04690">
    <property type="entry name" value="NUDIX_Hydrolase"/>
    <property type="match status" value="1"/>
</dbReference>
<comment type="caution">
    <text evidence="4">The sequence shown here is derived from an EMBL/GenBank/DDBJ whole genome shotgun (WGS) entry which is preliminary data.</text>
</comment>
<keyword evidence="2" id="KW-0378">Hydrolase</keyword>
<evidence type="ECO:0000313" key="5">
    <source>
        <dbReference type="Proteomes" id="UP000051020"/>
    </source>
</evidence>
<dbReference type="InterPro" id="IPR000086">
    <property type="entry name" value="NUDIX_hydrolase_dom"/>
</dbReference>
<dbReference type="PANTHER" id="PTHR43046:SF14">
    <property type="entry name" value="MUTT_NUDIX FAMILY PROTEIN"/>
    <property type="match status" value="1"/>
</dbReference>
<dbReference type="SUPFAM" id="SSF55811">
    <property type="entry name" value="Nudix"/>
    <property type="match status" value="1"/>
</dbReference>
<dbReference type="Gene3D" id="3.90.79.10">
    <property type="entry name" value="Nucleoside Triphosphate Pyrophosphohydrolase"/>
    <property type="match status" value="1"/>
</dbReference>
<dbReference type="Pfam" id="PF00293">
    <property type="entry name" value="NUDIX"/>
    <property type="match status" value="1"/>
</dbReference>
<dbReference type="InterPro" id="IPR015797">
    <property type="entry name" value="NUDIX_hydrolase-like_dom_sf"/>
</dbReference>
<dbReference type="PROSITE" id="PS51462">
    <property type="entry name" value="NUDIX"/>
    <property type="match status" value="1"/>
</dbReference>
<dbReference type="EMBL" id="AZCU01000041">
    <property type="protein sequence ID" value="KRK19387.1"/>
    <property type="molecule type" value="Genomic_DNA"/>
</dbReference>
<feature type="domain" description="Nudix hydrolase" evidence="3">
    <location>
        <begin position="89"/>
        <end position="215"/>
    </location>
</feature>
<organism evidence="4 5">
    <name type="scientific">Lactiplantibacillus pentosus DSM 20314</name>
    <dbReference type="NCBI Taxonomy" id="1423791"/>
    <lineage>
        <taxon>Bacteria</taxon>
        <taxon>Bacillati</taxon>
        <taxon>Bacillota</taxon>
        <taxon>Bacilli</taxon>
        <taxon>Lactobacillales</taxon>
        <taxon>Lactobacillaceae</taxon>
        <taxon>Lactiplantibacillus</taxon>
    </lineage>
</organism>
<name>A0A837R450_LACPE</name>
<evidence type="ECO:0000313" key="4">
    <source>
        <dbReference type="EMBL" id="KRK19387.1"/>
    </source>
</evidence>
<evidence type="ECO:0000256" key="1">
    <source>
        <dbReference type="ARBA" id="ARBA00001946"/>
    </source>
</evidence>
<gene>
    <name evidence="4" type="ORF">FD24_GL002602</name>
</gene>
<evidence type="ECO:0000256" key="2">
    <source>
        <dbReference type="ARBA" id="ARBA00022801"/>
    </source>
</evidence>
<dbReference type="Proteomes" id="UP000051020">
    <property type="component" value="Unassembled WGS sequence"/>
</dbReference>
<accession>A0A837R450</accession>
<sequence>MLVGSIKSQLKTLKILLLKPGTEEYSAIKWSNFLNLCWDIDGDGFGRRQIAYECYPGGNSIRIAGCHYQAVDVTCTNKMIEELLNEMKSKIICANAIFINAGKILLTRESSSSAYYFPGGKVGPSENLEQALSRELKEELSLVIDDSQIRWAFKHQGPAYKQPDRVVELNCFFVRNTMIFKASSEIYDYKWCKPNEQNVAPVVRNALYENEWIFNA</sequence>
<proteinExistence type="predicted"/>
<comment type="cofactor">
    <cofactor evidence="1">
        <name>Mg(2+)</name>
        <dbReference type="ChEBI" id="CHEBI:18420"/>
    </cofactor>
</comment>
<dbReference type="PANTHER" id="PTHR43046">
    <property type="entry name" value="GDP-MANNOSE MANNOSYL HYDROLASE"/>
    <property type="match status" value="1"/>
</dbReference>
<reference evidence="4 5" key="1">
    <citation type="journal article" date="2015" name="Genome Announc.">
        <title>Expanding the biotechnology potential of lactobacilli through comparative genomics of 213 strains and associated genera.</title>
        <authorList>
            <person name="Sun Z."/>
            <person name="Harris H.M."/>
            <person name="McCann A."/>
            <person name="Guo C."/>
            <person name="Argimon S."/>
            <person name="Zhang W."/>
            <person name="Yang X."/>
            <person name="Jeffery I.B."/>
            <person name="Cooney J.C."/>
            <person name="Kagawa T.F."/>
            <person name="Liu W."/>
            <person name="Song Y."/>
            <person name="Salvetti E."/>
            <person name="Wrobel A."/>
            <person name="Rasinkangas P."/>
            <person name="Parkhill J."/>
            <person name="Rea M.C."/>
            <person name="O'Sullivan O."/>
            <person name="Ritari J."/>
            <person name="Douillard F.P."/>
            <person name="Paul Ross R."/>
            <person name="Yang R."/>
            <person name="Briner A.E."/>
            <person name="Felis G.E."/>
            <person name="de Vos W.M."/>
            <person name="Barrangou R."/>
            <person name="Klaenhammer T.R."/>
            <person name="Caufield P.W."/>
            <person name="Cui Y."/>
            <person name="Zhang H."/>
            <person name="O'Toole P.W."/>
        </authorList>
    </citation>
    <scope>NUCLEOTIDE SEQUENCE [LARGE SCALE GENOMIC DNA]</scope>
    <source>
        <strain evidence="4 5">DSM 20314</strain>
    </source>
</reference>
<evidence type="ECO:0000259" key="3">
    <source>
        <dbReference type="PROSITE" id="PS51462"/>
    </source>
</evidence>